<dbReference type="EMBL" id="HBEL01035094">
    <property type="protein sequence ID" value="CAD8420334.1"/>
    <property type="molecule type" value="Transcribed_RNA"/>
</dbReference>
<proteinExistence type="predicted"/>
<organism evidence="1">
    <name type="scientific">Proboscia inermis</name>
    <dbReference type="NCBI Taxonomy" id="420281"/>
    <lineage>
        <taxon>Eukaryota</taxon>
        <taxon>Sar</taxon>
        <taxon>Stramenopiles</taxon>
        <taxon>Ochrophyta</taxon>
        <taxon>Bacillariophyta</taxon>
        <taxon>Coscinodiscophyceae</taxon>
        <taxon>Rhizosoleniophycidae</taxon>
        <taxon>Rhizosoleniales</taxon>
        <taxon>Rhizosoleniaceae</taxon>
        <taxon>Proboscia</taxon>
    </lineage>
</organism>
<accession>A0A7S0GIX8</accession>
<dbReference type="Gene3D" id="2.170.270.10">
    <property type="entry name" value="SET domain"/>
    <property type="match status" value="1"/>
</dbReference>
<dbReference type="InterPro" id="IPR046341">
    <property type="entry name" value="SET_dom_sf"/>
</dbReference>
<evidence type="ECO:0000313" key="1">
    <source>
        <dbReference type="EMBL" id="CAD8420334.1"/>
    </source>
</evidence>
<sequence>MHDETPMHEQLSIDGERLNLPAHVTFIETATAGRTLVTTEPISRGAIALEGDGFAHTIHRRFKHRTCEHCFRFASFAEEDGDGGTKTPCSLTNPCPKSCGVYFCSDSCYAAGIERHETICGLLLECEADTKRADGNKRNKKKNGGSKAKATELSLLMSMTSHPGSHHHRMEMMDILLILVKDSSPKVRRDTMAAEATFRKLNNHQRPLLESKGVYAAALSTKNPNAFGIYNEYGEEIGCIFCPVVAMVK</sequence>
<dbReference type="Gene3D" id="6.10.140.2220">
    <property type="match status" value="1"/>
</dbReference>
<reference evidence="1" key="1">
    <citation type="submission" date="2021-01" db="EMBL/GenBank/DDBJ databases">
        <authorList>
            <person name="Corre E."/>
            <person name="Pelletier E."/>
            <person name="Niang G."/>
            <person name="Scheremetjew M."/>
            <person name="Finn R."/>
            <person name="Kale V."/>
            <person name="Holt S."/>
            <person name="Cochrane G."/>
            <person name="Meng A."/>
            <person name="Brown T."/>
            <person name="Cohen L."/>
        </authorList>
    </citation>
    <scope>NUCLEOTIDE SEQUENCE</scope>
    <source>
        <strain evidence="1">CCAP1064/1</strain>
    </source>
</reference>
<name>A0A7S0GIX8_9STRA</name>
<gene>
    <name evidence="1" type="ORF">PINE0816_LOCUS16470</name>
</gene>
<protein>
    <submittedName>
        <fullName evidence="1">Uncharacterized protein</fullName>
    </submittedName>
</protein>
<dbReference type="Gene3D" id="1.10.220.160">
    <property type="match status" value="1"/>
</dbReference>
<dbReference type="AlphaFoldDB" id="A0A7S0GIX8"/>